<dbReference type="AlphaFoldDB" id="A0A512H4E0"/>
<dbReference type="InterPro" id="IPR039422">
    <property type="entry name" value="MarR/SlyA-like"/>
</dbReference>
<dbReference type="Pfam" id="PF13463">
    <property type="entry name" value="HTH_27"/>
    <property type="match status" value="1"/>
</dbReference>
<dbReference type="InterPro" id="IPR036388">
    <property type="entry name" value="WH-like_DNA-bd_sf"/>
</dbReference>
<dbReference type="EMBL" id="BJZO01000007">
    <property type="protein sequence ID" value="GEO80307.1"/>
    <property type="molecule type" value="Genomic_DNA"/>
</dbReference>
<dbReference type="SMART" id="SM00347">
    <property type="entry name" value="HTH_MARR"/>
    <property type="match status" value="1"/>
</dbReference>
<dbReference type="SUPFAM" id="SSF46785">
    <property type="entry name" value="Winged helix' DNA-binding domain"/>
    <property type="match status" value="1"/>
</dbReference>
<evidence type="ECO:0000313" key="3">
    <source>
        <dbReference type="Proteomes" id="UP000321567"/>
    </source>
</evidence>
<sequence length="155" mass="17768">MREQYQTTVRLIERLHRHFLDVIRCELRRLGVEDINAVQALLLHNIGSEDLVIRDLKERGYYHGSNVSYNIKKLTEAGYIAQERSQHDRRATRVQLTDKGLALCEALRTMQAGMADGFARYDLDGETLEKANEALAAVERAWADHIRFGLPSFPS</sequence>
<dbReference type="InterPro" id="IPR036390">
    <property type="entry name" value="WH_DNA-bd_sf"/>
</dbReference>
<evidence type="ECO:0000259" key="1">
    <source>
        <dbReference type="PROSITE" id="PS50995"/>
    </source>
</evidence>
<feature type="domain" description="HTH marR-type" evidence="1">
    <location>
        <begin position="5"/>
        <end position="143"/>
    </location>
</feature>
<keyword evidence="3" id="KW-1185">Reference proteome</keyword>
<dbReference type="RefSeq" id="WP_147162371.1">
    <property type="nucleotide sequence ID" value="NZ_BJZO01000007.1"/>
</dbReference>
<organism evidence="2 3">
    <name type="scientific">Pararhodospirillum oryzae</name>
    <dbReference type="NCBI Taxonomy" id="478448"/>
    <lineage>
        <taxon>Bacteria</taxon>
        <taxon>Pseudomonadati</taxon>
        <taxon>Pseudomonadota</taxon>
        <taxon>Alphaproteobacteria</taxon>
        <taxon>Rhodospirillales</taxon>
        <taxon>Rhodospirillaceae</taxon>
        <taxon>Pararhodospirillum</taxon>
    </lineage>
</organism>
<comment type="caution">
    <text evidence="2">The sequence shown here is derived from an EMBL/GenBank/DDBJ whole genome shotgun (WGS) entry which is preliminary data.</text>
</comment>
<dbReference type="PANTHER" id="PTHR33164:SF102">
    <property type="entry name" value="TRANSCRIPTIONAL REGULATORY PROTEIN"/>
    <property type="match status" value="1"/>
</dbReference>
<dbReference type="GO" id="GO:0006950">
    <property type="term" value="P:response to stress"/>
    <property type="evidence" value="ECO:0007669"/>
    <property type="project" value="TreeGrafter"/>
</dbReference>
<name>A0A512H4E0_9PROT</name>
<dbReference type="PROSITE" id="PS50995">
    <property type="entry name" value="HTH_MARR_2"/>
    <property type="match status" value="1"/>
</dbReference>
<dbReference type="Gene3D" id="1.10.10.10">
    <property type="entry name" value="Winged helix-like DNA-binding domain superfamily/Winged helix DNA-binding domain"/>
    <property type="match status" value="1"/>
</dbReference>
<reference evidence="2 3" key="1">
    <citation type="submission" date="2019-07" db="EMBL/GenBank/DDBJ databases">
        <title>Whole genome shotgun sequence of Rhodospirillum oryzae NBRC 107573.</title>
        <authorList>
            <person name="Hosoyama A."/>
            <person name="Uohara A."/>
            <person name="Ohji S."/>
            <person name="Ichikawa N."/>
        </authorList>
    </citation>
    <scope>NUCLEOTIDE SEQUENCE [LARGE SCALE GENOMIC DNA]</scope>
    <source>
        <strain evidence="2 3">NBRC 107573</strain>
    </source>
</reference>
<gene>
    <name evidence="2" type="ORF">ROR02_04380</name>
</gene>
<accession>A0A512H4E0</accession>
<dbReference type="Proteomes" id="UP000321567">
    <property type="component" value="Unassembled WGS sequence"/>
</dbReference>
<dbReference type="GO" id="GO:0003700">
    <property type="term" value="F:DNA-binding transcription factor activity"/>
    <property type="evidence" value="ECO:0007669"/>
    <property type="project" value="InterPro"/>
</dbReference>
<dbReference type="InterPro" id="IPR000835">
    <property type="entry name" value="HTH_MarR-typ"/>
</dbReference>
<protein>
    <submittedName>
        <fullName evidence="2">MarR family transcriptional regulator</fullName>
    </submittedName>
</protein>
<dbReference type="OrthoDB" id="9793286at2"/>
<proteinExistence type="predicted"/>
<dbReference type="PANTHER" id="PTHR33164">
    <property type="entry name" value="TRANSCRIPTIONAL REGULATOR, MARR FAMILY"/>
    <property type="match status" value="1"/>
</dbReference>
<evidence type="ECO:0000313" key="2">
    <source>
        <dbReference type="EMBL" id="GEO80307.1"/>
    </source>
</evidence>